<dbReference type="InterPro" id="IPR011047">
    <property type="entry name" value="Quinoprotein_ADH-like_sf"/>
</dbReference>
<keyword evidence="7" id="KW-1185">Reference proteome</keyword>
<evidence type="ECO:0000259" key="5">
    <source>
        <dbReference type="SMART" id="SM00255"/>
    </source>
</evidence>
<dbReference type="InterPro" id="IPR000157">
    <property type="entry name" value="TIR_dom"/>
</dbReference>
<dbReference type="Gene3D" id="2.130.10.10">
    <property type="entry name" value="YVTN repeat-like/Quinoprotein amine dehydrogenase"/>
    <property type="match status" value="4"/>
</dbReference>
<name>A0ABW6W7C9_9ACTN</name>
<proteinExistence type="predicted"/>
<dbReference type="SUPFAM" id="SSF52200">
    <property type="entry name" value="Toll/Interleukin receptor TIR domain"/>
    <property type="match status" value="1"/>
</dbReference>
<protein>
    <submittedName>
        <fullName evidence="6">TIR domain-containing protein</fullName>
    </submittedName>
</protein>
<feature type="repeat" description="WD" evidence="3">
    <location>
        <begin position="941"/>
        <end position="974"/>
    </location>
</feature>
<dbReference type="InterPro" id="IPR019775">
    <property type="entry name" value="WD40_repeat_CS"/>
</dbReference>
<feature type="compositionally biased region" description="Basic and acidic residues" evidence="4">
    <location>
        <begin position="272"/>
        <end position="285"/>
    </location>
</feature>
<dbReference type="Pfam" id="PF00400">
    <property type="entry name" value="WD40"/>
    <property type="match status" value="4"/>
</dbReference>
<evidence type="ECO:0000256" key="4">
    <source>
        <dbReference type="SAM" id="MobiDB-lite"/>
    </source>
</evidence>
<dbReference type="InterPro" id="IPR035897">
    <property type="entry name" value="Toll_tir_struct_dom_sf"/>
</dbReference>
<dbReference type="SMART" id="SM00255">
    <property type="entry name" value="TIR"/>
    <property type="match status" value="1"/>
</dbReference>
<dbReference type="Pfam" id="PF13676">
    <property type="entry name" value="TIR_2"/>
    <property type="match status" value="1"/>
</dbReference>
<accession>A0ABW6W7C9</accession>
<dbReference type="PROSITE" id="PS50082">
    <property type="entry name" value="WD_REPEATS_2"/>
    <property type="match status" value="4"/>
</dbReference>
<dbReference type="Proteomes" id="UP001602245">
    <property type="component" value="Unassembled WGS sequence"/>
</dbReference>
<feature type="repeat" description="WD" evidence="3">
    <location>
        <begin position="672"/>
        <end position="705"/>
    </location>
</feature>
<evidence type="ECO:0000313" key="6">
    <source>
        <dbReference type="EMBL" id="MFF5289212.1"/>
    </source>
</evidence>
<feature type="region of interest" description="Disordered" evidence="4">
    <location>
        <begin position="271"/>
        <end position="322"/>
    </location>
</feature>
<dbReference type="RefSeq" id="WP_026205251.1">
    <property type="nucleotide sequence ID" value="NZ_JBIAZU010000001.1"/>
</dbReference>
<dbReference type="PANTHER" id="PTHR19879:SF9">
    <property type="entry name" value="TRANSCRIPTION INITIATION FACTOR TFIID SUBUNIT 5"/>
    <property type="match status" value="1"/>
</dbReference>
<feature type="repeat" description="WD" evidence="3">
    <location>
        <begin position="986"/>
        <end position="1018"/>
    </location>
</feature>
<dbReference type="InterPro" id="IPR036322">
    <property type="entry name" value="WD40_repeat_dom_sf"/>
</dbReference>
<sequence length="1112" mass="118281">MTFDGFISYSHAADGRLAPAVQRGLHRLAKPWHRRRALWIFRDQTGLAVTPGLWSSIQTALDGSEYFVLLASPEAAASPWVNKEIEHWIATKSADRVLPVVTDGEWTWDGELGDFTAESTAVPPTLRGVFSEEPFFLDLRWARGSEQLSLHHARFRDAIAQLAAPMHGVSKDELEGEDVRQHRRVKRLRSGAVATLVVLALLASLTGLSAVRNADRAKAAAAEALRQQEVANSQRDSAQRSAEEARRQQVLAQQQQDLAQQQKARAAQAAIEADKSEQAAKEQQKLADQAAAEARRQRRLADQASVRTRKQQQLAKEAADRAQRMQAEAQRLATIAAQQRRLADQAAEEARKQQAKADQQERIAVSRRLMNQATASAVDDPKTALMLGTAAQNLDPGATSRLQLTGVVAATHYTGAIGDVQNAKFLPDGRLLALGTDGRYTVWNVADPRNPVRGATLPFTAATADPLEISSDGLTAAAGNGAEIDLWDITDLSRPARLGTVPSTRIVTAIAFTRDKSILLMGDGRGASSVWDTSDLMHPTRLATLTGEDWHGVAQIALAPDGSRAILDKDRFVPFFDLSEPSIPMGLPALIGWGQAPMVFSPDSTTVAFGENTLTVGGSSAKVGLYDATGENPADMPTADPWPTPSVSWTYDPNGPPPPLPDNPDTVPFDQLSGNTGRITSVAYSPDGSLVAAGDSNGTTMVWNVGSAMSPGPLASVKTHGAINSVSFDRTGLLATTDSFGVATLWKIPGPSAPDPLAMVTAPAAPLTTVFGPDGRSLVAAGADGRARTWNIADPSHPTRGADATLGAGVHVVRYSPDSRTVATIAGNDWTLSLADVTQPARATTLTAAGKAVRGTWAMEFSPDGRTLAVLATDATTTLTLWDVADRGRPTLLGTHTGGDFATSMTFSPDGRTLATAGYNQPTITMWNVANRANPVPLATVQGMGSGGRTMAFSPDGHTLASGGYEQTALLWDITDPVHPYRLATLAGHTAQVKTLAFSPDGRTLATGADDYSVILWDTTLPAVPVRLAKMNTPSAAEPVGLVFGRDGRTLAVTGQPNQTASSNVTLWSYANLNTLRADPAKYACSITGRGLTAAEWARFIPELPYRRTCAT</sequence>
<keyword evidence="1 3" id="KW-0853">WD repeat</keyword>
<comment type="caution">
    <text evidence="6">The sequence shown here is derived from an EMBL/GenBank/DDBJ whole genome shotgun (WGS) entry which is preliminary data.</text>
</comment>
<dbReference type="SMART" id="SM00320">
    <property type="entry name" value="WD40"/>
    <property type="match status" value="10"/>
</dbReference>
<dbReference type="EMBL" id="JBIAZU010000001">
    <property type="protein sequence ID" value="MFF5289212.1"/>
    <property type="molecule type" value="Genomic_DNA"/>
</dbReference>
<reference evidence="6 7" key="1">
    <citation type="submission" date="2024-10" db="EMBL/GenBank/DDBJ databases">
        <title>The Natural Products Discovery Center: Release of the First 8490 Sequenced Strains for Exploring Actinobacteria Biosynthetic Diversity.</title>
        <authorList>
            <person name="Kalkreuter E."/>
            <person name="Kautsar S.A."/>
            <person name="Yang D."/>
            <person name="Bader C.D."/>
            <person name="Teijaro C.N."/>
            <person name="Fluegel L."/>
            <person name="Davis C.M."/>
            <person name="Simpson J.R."/>
            <person name="Lauterbach L."/>
            <person name="Steele A.D."/>
            <person name="Gui C."/>
            <person name="Meng S."/>
            <person name="Li G."/>
            <person name="Viehrig K."/>
            <person name="Ye F."/>
            <person name="Su P."/>
            <person name="Kiefer A.F."/>
            <person name="Nichols A."/>
            <person name="Cepeda A.J."/>
            <person name="Yan W."/>
            <person name="Fan B."/>
            <person name="Jiang Y."/>
            <person name="Adhikari A."/>
            <person name="Zheng C.-J."/>
            <person name="Schuster L."/>
            <person name="Cowan T.M."/>
            <person name="Smanski M.J."/>
            <person name="Chevrette M.G."/>
            <person name="De Carvalho L.P.S."/>
            <person name="Shen B."/>
        </authorList>
    </citation>
    <scope>NUCLEOTIDE SEQUENCE [LARGE SCALE GENOMIC DNA]</scope>
    <source>
        <strain evidence="6 7">NPDC000087</strain>
    </source>
</reference>
<feature type="compositionally biased region" description="Low complexity" evidence="4">
    <location>
        <begin position="248"/>
        <end position="257"/>
    </location>
</feature>
<dbReference type="InterPro" id="IPR001680">
    <property type="entry name" value="WD40_rpt"/>
</dbReference>
<organism evidence="6 7">
    <name type="scientific">Paractinoplanes globisporus</name>
    <dbReference type="NCBI Taxonomy" id="113565"/>
    <lineage>
        <taxon>Bacteria</taxon>
        <taxon>Bacillati</taxon>
        <taxon>Actinomycetota</taxon>
        <taxon>Actinomycetes</taxon>
        <taxon>Micromonosporales</taxon>
        <taxon>Micromonosporaceae</taxon>
        <taxon>Paractinoplanes</taxon>
    </lineage>
</organism>
<evidence type="ECO:0000313" key="7">
    <source>
        <dbReference type="Proteomes" id="UP001602245"/>
    </source>
</evidence>
<keyword evidence="2" id="KW-0677">Repeat</keyword>
<feature type="repeat" description="WD" evidence="3">
    <location>
        <begin position="771"/>
        <end position="792"/>
    </location>
</feature>
<dbReference type="PANTHER" id="PTHR19879">
    <property type="entry name" value="TRANSCRIPTION INITIATION FACTOR TFIID"/>
    <property type="match status" value="1"/>
</dbReference>
<evidence type="ECO:0000256" key="2">
    <source>
        <dbReference type="ARBA" id="ARBA00022737"/>
    </source>
</evidence>
<gene>
    <name evidence="6" type="ORF">ACFY35_07230</name>
</gene>
<dbReference type="Gene3D" id="3.40.50.10140">
    <property type="entry name" value="Toll/interleukin-1 receptor homology (TIR) domain"/>
    <property type="match status" value="1"/>
</dbReference>
<dbReference type="PROSITE" id="PS00678">
    <property type="entry name" value="WD_REPEATS_1"/>
    <property type="match status" value="1"/>
</dbReference>
<dbReference type="SUPFAM" id="SSF50978">
    <property type="entry name" value="WD40 repeat-like"/>
    <property type="match status" value="1"/>
</dbReference>
<dbReference type="InterPro" id="IPR015943">
    <property type="entry name" value="WD40/YVTN_repeat-like_dom_sf"/>
</dbReference>
<dbReference type="SUPFAM" id="SSF50998">
    <property type="entry name" value="Quinoprotein alcohol dehydrogenase-like"/>
    <property type="match status" value="1"/>
</dbReference>
<evidence type="ECO:0000256" key="1">
    <source>
        <dbReference type="ARBA" id="ARBA00022574"/>
    </source>
</evidence>
<feature type="domain" description="TIR" evidence="5">
    <location>
        <begin position="2"/>
        <end position="146"/>
    </location>
</feature>
<feature type="region of interest" description="Disordered" evidence="4">
    <location>
        <begin position="226"/>
        <end position="257"/>
    </location>
</feature>
<evidence type="ECO:0000256" key="3">
    <source>
        <dbReference type="PROSITE-ProRule" id="PRU00221"/>
    </source>
</evidence>
<dbReference type="PROSITE" id="PS50294">
    <property type="entry name" value="WD_REPEATS_REGION"/>
    <property type="match status" value="2"/>
</dbReference>
<feature type="region of interest" description="Disordered" evidence="4">
    <location>
        <begin position="630"/>
        <end position="662"/>
    </location>
</feature>
<feature type="compositionally biased region" description="Basic and acidic residues" evidence="4">
    <location>
        <begin position="237"/>
        <end position="247"/>
    </location>
</feature>